<keyword evidence="2" id="KW-1185">Reference proteome</keyword>
<gene>
    <name evidence="1" type="ORF">RU86_GL000621</name>
</gene>
<protein>
    <submittedName>
        <fullName evidence="1">Uncharacterized protein</fullName>
    </submittedName>
</protein>
<evidence type="ECO:0000313" key="1">
    <source>
        <dbReference type="EMBL" id="PCS05614.1"/>
    </source>
</evidence>
<reference evidence="1 2" key="1">
    <citation type="submission" date="2014-12" db="EMBL/GenBank/DDBJ databases">
        <title>Draft genome sequences of 10 type strains of Lactococcus.</title>
        <authorList>
            <person name="Sun Z."/>
            <person name="Zhong Z."/>
            <person name="Liu W."/>
            <person name="Zhang W."/>
            <person name="Zhang H."/>
        </authorList>
    </citation>
    <scope>NUCLEOTIDE SEQUENCE [LARGE SCALE GENOMIC DNA]</scope>
    <source>
        <strain evidence="1 2">DSM 6634</strain>
    </source>
</reference>
<proteinExistence type="predicted"/>
<organism evidence="1 2">
    <name type="scientific">Pseudolactococcus piscium</name>
    <dbReference type="NCBI Taxonomy" id="1364"/>
    <lineage>
        <taxon>Bacteria</taxon>
        <taxon>Bacillati</taxon>
        <taxon>Bacillota</taxon>
        <taxon>Bacilli</taxon>
        <taxon>Lactobacillales</taxon>
        <taxon>Streptococcaceae</taxon>
        <taxon>Pseudolactococcus</taxon>
    </lineage>
</organism>
<evidence type="ECO:0000313" key="2">
    <source>
        <dbReference type="Proteomes" id="UP000218282"/>
    </source>
</evidence>
<dbReference type="AlphaFoldDB" id="A0A2A5RWP3"/>
<sequence length="73" mass="8580">MNVEEISNELAKINHYLEKCLWMDFEFAKMNSSDIIVAGRKDISSNNFSIDINFGRPYYLSSLLSWHMEIMDL</sequence>
<name>A0A2A5RWP3_9LACT</name>
<accession>A0A2A5RWP3</accession>
<dbReference type="RefSeq" id="WP_096814841.1">
    <property type="nucleotide sequence ID" value="NZ_JXJW01000015.1"/>
</dbReference>
<dbReference type="EMBL" id="JXJW01000015">
    <property type="protein sequence ID" value="PCS05614.1"/>
    <property type="molecule type" value="Genomic_DNA"/>
</dbReference>
<dbReference type="Proteomes" id="UP000218282">
    <property type="component" value="Unassembled WGS sequence"/>
</dbReference>
<comment type="caution">
    <text evidence="1">The sequence shown here is derived from an EMBL/GenBank/DDBJ whole genome shotgun (WGS) entry which is preliminary data.</text>
</comment>